<keyword evidence="2" id="KW-1185">Reference proteome</keyword>
<name>A0A1T4LY91_9HYPH</name>
<gene>
    <name evidence="1" type="ORF">SAMN02745126_01783</name>
</gene>
<evidence type="ECO:0000313" key="2">
    <source>
        <dbReference type="Proteomes" id="UP000190092"/>
    </source>
</evidence>
<dbReference type="STRING" id="225324.SAMN02745126_01783"/>
<dbReference type="AlphaFoldDB" id="A0A1T4LY91"/>
<evidence type="ECO:0000313" key="1">
    <source>
        <dbReference type="EMBL" id="SJZ59703.1"/>
    </source>
</evidence>
<reference evidence="2" key="1">
    <citation type="submission" date="2017-02" db="EMBL/GenBank/DDBJ databases">
        <authorList>
            <person name="Varghese N."/>
            <person name="Submissions S."/>
        </authorList>
    </citation>
    <scope>NUCLEOTIDE SEQUENCE [LARGE SCALE GENOMIC DNA]</scope>
    <source>
        <strain evidence="2">ATCC 27094</strain>
    </source>
</reference>
<accession>A0A1T4LY91</accession>
<organism evidence="1 2">
    <name type="scientific">Enhydrobacter aerosaccus</name>
    <dbReference type="NCBI Taxonomy" id="225324"/>
    <lineage>
        <taxon>Bacteria</taxon>
        <taxon>Pseudomonadati</taxon>
        <taxon>Pseudomonadota</taxon>
        <taxon>Alphaproteobacteria</taxon>
        <taxon>Hyphomicrobiales</taxon>
        <taxon>Enhydrobacter</taxon>
    </lineage>
</organism>
<dbReference type="Proteomes" id="UP000190092">
    <property type="component" value="Unassembled WGS sequence"/>
</dbReference>
<sequence>MRDSLVDGLNHILYMVISDLDKVTHVMSRLISAPFFSAHPVFDRAEYAAAVGRDPSDKVVTAMLAQHLHAGNIKRVARGVFASVPKHADARKWSVDRFLAASRLRRGAVIAYHSAMELHGSAYTEGYEVQVIAPGEPGVLEAAGFSCRFIKPPRGIARRGGEVKDGVTVVDRMGLDVRVTTVERTIADLFDRYELAGGADELFNSLDLVARVDAAALVRHMRALGNAAAAGALGFWLEREQKRLGIPDAALRQLHAMAPRQARYALGARPGEGRTAKGWNVILPVDVVERRFEGL</sequence>
<proteinExistence type="predicted"/>
<protein>
    <submittedName>
        <fullName evidence="1">Transcriptional regulator, predicted component of viral defense system</fullName>
    </submittedName>
</protein>
<dbReference type="EMBL" id="FUWJ01000001">
    <property type="protein sequence ID" value="SJZ59703.1"/>
    <property type="molecule type" value="Genomic_DNA"/>
</dbReference>